<reference evidence="1" key="1">
    <citation type="submission" date="2023-04" db="EMBL/GenBank/DDBJ databases">
        <title>A chromosome-level genome assembly of the parasitoid wasp Eretmocerus hayati.</title>
        <authorList>
            <person name="Zhong Y."/>
            <person name="Liu S."/>
            <person name="Liu Y."/>
        </authorList>
    </citation>
    <scope>NUCLEOTIDE SEQUENCE</scope>
    <source>
        <strain evidence="1">ZJU_SS_LIU_2023</strain>
    </source>
</reference>
<comment type="caution">
    <text evidence="1">The sequence shown here is derived from an EMBL/GenBank/DDBJ whole genome shotgun (WGS) entry which is preliminary data.</text>
</comment>
<dbReference type="Proteomes" id="UP001239111">
    <property type="component" value="Chromosome 2"/>
</dbReference>
<gene>
    <name evidence="1" type="ORF">QAD02_013047</name>
</gene>
<sequence length="232" mass="26692">MVQSITSKSLASYNNCMLDEADYLLSWNDYFKDIDENDLHTVIDLRIRRSPGIKPFLNKFIDAPAISSAMDCLKSKSKKCQQCREVLSDVQLLPHLRGKMFESYEILRNALPCVIHEEHMIPKLEHLLVTEIDWSFFKTCECNHDLKIHFVQFLIKGYIVAVIKYINKIMDGKITPSIQERTNSLVESAFVVNQKKLRKKNRVTTNVEVPVNVEDCDVSDSDDSEEVFSDAA</sequence>
<proteinExistence type="predicted"/>
<dbReference type="EMBL" id="CM056742">
    <property type="protein sequence ID" value="KAJ8677260.1"/>
    <property type="molecule type" value="Genomic_DNA"/>
</dbReference>
<name>A0ACC2P108_9HYME</name>
<accession>A0ACC2P108</accession>
<evidence type="ECO:0000313" key="1">
    <source>
        <dbReference type="EMBL" id="KAJ8677260.1"/>
    </source>
</evidence>
<evidence type="ECO:0000313" key="2">
    <source>
        <dbReference type="Proteomes" id="UP001239111"/>
    </source>
</evidence>
<organism evidence="1 2">
    <name type="scientific">Eretmocerus hayati</name>
    <dbReference type="NCBI Taxonomy" id="131215"/>
    <lineage>
        <taxon>Eukaryota</taxon>
        <taxon>Metazoa</taxon>
        <taxon>Ecdysozoa</taxon>
        <taxon>Arthropoda</taxon>
        <taxon>Hexapoda</taxon>
        <taxon>Insecta</taxon>
        <taxon>Pterygota</taxon>
        <taxon>Neoptera</taxon>
        <taxon>Endopterygota</taxon>
        <taxon>Hymenoptera</taxon>
        <taxon>Apocrita</taxon>
        <taxon>Proctotrupomorpha</taxon>
        <taxon>Chalcidoidea</taxon>
        <taxon>Aphelinidae</taxon>
        <taxon>Aphelininae</taxon>
        <taxon>Eretmocerus</taxon>
    </lineage>
</organism>
<keyword evidence="2" id="KW-1185">Reference proteome</keyword>
<protein>
    <submittedName>
        <fullName evidence="1">Uncharacterized protein</fullName>
    </submittedName>
</protein>